<dbReference type="InterPro" id="IPR050188">
    <property type="entry name" value="RluA_PseudoU_synthase"/>
</dbReference>
<dbReference type="InterPro" id="IPR006145">
    <property type="entry name" value="PsdUridine_synth_RsuA/RluA"/>
</dbReference>
<dbReference type="Gene3D" id="3.10.290.10">
    <property type="entry name" value="RNA-binding S4 domain"/>
    <property type="match status" value="1"/>
</dbReference>
<keyword evidence="2 5" id="KW-0413">Isomerase</keyword>
<dbReference type="PANTHER" id="PTHR21600">
    <property type="entry name" value="MITOCHONDRIAL RNA PSEUDOURIDINE SYNTHASE"/>
    <property type="match status" value="1"/>
</dbReference>
<organism evidence="7 8">
    <name type="scientific">Candidatus Danuiimicrobium aquiferis</name>
    <dbReference type="NCBI Taxonomy" id="1801832"/>
    <lineage>
        <taxon>Bacteria</taxon>
        <taxon>Pseudomonadati</taxon>
        <taxon>Candidatus Omnitrophota</taxon>
        <taxon>Candidatus Danuiimicrobium</taxon>
    </lineage>
</organism>
<dbReference type="EC" id="5.4.99.-" evidence="5"/>
<comment type="similarity">
    <text evidence="1 5">Belongs to the pseudouridine synthase RluA family.</text>
</comment>
<dbReference type="Gene3D" id="3.30.2350.10">
    <property type="entry name" value="Pseudouridine synthase"/>
    <property type="match status" value="1"/>
</dbReference>
<feature type="domain" description="Pseudouridine synthase RsuA/RluA-like" evidence="6">
    <location>
        <begin position="84"/>
        <end position="243"/>
    </location>
</feature>
<dbReference type="InterPro" id="IPR020103">
    <property type="entry name" value="PsdUridine_synth_cat_dom_sf"/>
</dbReference>
<dbReference type="GO" id="GO:0140098">
    <property type="term" value="F:catalytic activity, acting on RNA"/>
    <property type="evidence" value="ECO:0007669"/>
    <property type="project" value="UniProtKB-ARBA"/>
</dbReference>
<dbReference type="PROSITE" id="PS50889">
    <property type="entry name" value="S4"/>
    <property type="match status" value="1"/>
</dbReference>
<dbReference type="GO" id="GO:0000455">
    <property type="term" value="P:enzyme-directed rRNA pseudouridine synthesis"/>
    <property type="evidence" value="ECO:0007669"/>
    <property type="project" value="TreeGrafter"/>
</dbReference>
<sequence>MNKILKVTRETTLLNFLFASFPDINKTRMKQFLKHQCVSVNHAVMTQFDHSLKPGDQVHLETSKARAITPASQFHIKIVYEDDDILVIQKPAGLLTIATDKIQWETAMFACNDYLNKKAAAQKPGKSIKYQKQVFVVHRLDRDASGLLLLAKNENAKFTLQENWGHFTKEYDAIVEGRLEEKSGTISSYLTENQFLRVFSGPKTSKAKQAISHYRVVQENDNYSHVKVLLETGRKHQIRVHLSDLGHPIVGDKTYGSVSNPAGRLALHASRLEFQHPVTGKTLAFTSPLPPALERLL</sequence>
<gene>
    <name evidence="7" type="ORF">A3G33_01435</name>
</gene>
<evidence type="ECO:0000313" key="8">
    <source>
        <dbReference type="Proteomes" id="UP000178187"/>
    </source>
</evidence>
<evidence type="ECO:0000256" key="4">
    <source>
        <dbReference type="PROSITE-ProRule" id="PRU00182"/>
    </source>
</evidence>
<evidence type="ECO:0000256" key="3">
    <source>
        <dbReference type="PIRSR" id="PIRSR606225-1"/>
    </source>
</evidence>
<comment type="caution">
    <text evidence="7">The sequence shown here is derived from an EMBL/GenBank/DDBJ whole genome shotgun (WGS) entry which is preliminary data.</text>
</comment>
<dbReference type="NCBIfam" id="TIGR00005">
    <property type="entry name" value="rluA_subfam"/>
    <property type="match status" value="1"/>
</dbReference>
<dbReference type="SUPFAM" id="SSF55120">
    <property type="entry name" value="Pseudouridine synthase"/>
    <property type="match status" value="1"/>
</dbReference>
<feature type="active site" evidence="3">
    <location>
        <position position="141"/>
    </location>
</feature>
<dbReference type="Proteomes" id="UP000178187">
    <property type="component" value="Unassembled WGS sequence"/>
</dbReference>
<name>A0A1G1L1N5_9BACT</name>
<dbReference type="PANTHER" id="PTHR21600:SF87">
    <property type="entry name" value="RNA PSEUDOURIDYLATE SYNTHASE DOMAIN-CONTAINING PROTEIN 1"/>
    <property type="match status" value="1"/>
</dbReference>
<dbReference type="EMBL" id="MHFR01000016">
    <property type="protein sequence ID" value="OGW99065.1"/>
    <property type="molecule type" value="Genomic_DNA"/>
</dbReference>
<dbReference type="SUPFAM" id="SSF55174">
    <property type="entry name" value="Alpha-L RNA-binding motif"/>
    <property type="match status" value="1"/>
</dbReference>
<reference evidence="7 8" key="1">
    <citation type="journal article" date="2016" name="Nat. Commun.">
        <title>Thousands of microbial genomes shed light on interconnected biogeochemical processes in an aquifer system.</title>
        <authorList>
            <person name="Anantharaman K."/>
            <person name="Brown C.T."/>
            <person name="Hug L.A."/>
            <person name="Sharon I."/>
            <person name="Castelle C.J."/>
            <person name="Probst A.J."/>
            <person name="Thomas B.C."/>
            <person name="Singh A."/>
            <person name="Wilkins M.J."/>
            <person name="Karaoz U."/>
            <person name="Brodie E.L."/>
            <person name="Williams K.H."/>
            <person name="Hubbard S.S."/>
            <person name="Banfield J.F."/>
        </authorList>
    </citation>
    <scope>NUCLEOTIDE SEQUENCE [LARGE SCALE GENOMIC DNA]</scope>
</reference>
<dbReference type="Pfam" id="PF00849">
    <property type="entry name" value="PseudoU_synth_2"/>
    <property type="match status" value="1"/>
</dbReference>
<dbReference type="AlphaFoldDB" id="A0A1G1L1N5"/>
<dbReference type="InterPro" id="IPR006225">
    <property type="entry name" value="PsdUridine_synth_RluC/D"/>
</dbReference>
<protein>
    <recommendedName>
        <fullName evidence="5">Pseudouridine synthase</fullName>
        <ecNumber evidence="5">5.4.99.-</ecNumber>
    </recommendedName>
</protein>
<comment type="catalytic activity">
    <reaction evidence="5">
        <text>a uridine in RNA = a pseudouridine in RNA</text>
        <dbReference type="Rhea" id="RHEA:48348"/>
        <dbReference type="Rhea" id="RHEA-COMP:12068"/>
        <dbReference type="Rhea" id="RHEA-COMP:12069"/>
        <dbReference type="ChEBI" id="CHEBI:65314"/>
        <dbReference type="ChEBI" id="CHEBI:65315"/>
    </reaction>
</comment>
<dbReference type="GO" id="GO:0009982">
    <property type="term" value="F:pseudouridine synthase activity"/>
    <property type="evidence" value="ECO:0007669"/>
    <property type="project" value="InterPro"/>
</dbReference>
<dbReference type="GO" id="GO:0003723">
    <property type="term" value="F:RNA binding"/>
    <property type="evidence" value="ECO:0007669"/>
    <property type="project" value="UniProtKB-KW"/>
</dbReference>
<evidence type="ECO:0000256" key="5">
    <source>
        <dbReference type="RuleBase" id="RU362028"/>
    </source>
</evidence>
<keyword evidence="4" id="KW-0694">RNA-binding</keyword>
<evidence type="ECO:0000256" key="2">
    <source>
        <dbReference type="ARBA" id="ARBA00023235"/>
    </source>
</evidence>
<evidence type="ECO:0000259" key="6">
    <source>
        <dbReference type="Pfam" id="PF00849"/>
    </source>
</evidence>
<evidence type="ECO:0000313" key="7">
    <source>
        <dbReference type="EMBL" id="OGW99065.1"/>
    </source>
</evidence>
<dbReference type="InterPro" id="IPR036986">
    <property type="entry name" value="S4_RNA-bd_sf"/>
</dbReference>
<evidence type="ECO:0000256" key="1">
    <source>
        <dbReference type="ARBA" id="ARBA00010876"/>
    </source>
</evidence>
<dbReference type="CDD" id="cd00165">
    <property type="entry name" value="S4"/>
    <property type="match status" value="1"/>
</dbReference>
<proteinExistence type="inferred from homology"/>
<dbReference type="CDD" id="cd02869">
    <property type="entry name" value="PseudoU_synth_RluA_like"/>
    <property type="match status" value="1"/>
</dbReference>
<accession>A0A1G1L1N5</accession>
<comment type="function">
    <text evidence="5">Responsible for synthesis of pseudouridine from uracil.</text>
</comment>